<reference evidence="7 8" key="1">
    <citation type="submission" date="2017-04" db="EMBL/GenBank/DDBJ databases">
        <title>Genome sequencing of [Candida] sorbophila.</title>
        <authorList>
            <person name="Ahn J.O."/>
        </authorList>
    </citation>
    <scope>NUCLEOTIDE SEQUENCE [LARGE SCALE GENOMIC DNA]</scope>
    <source>
        <strain evidence="7 8">DS02</strain>
    </source>
</reference>
<evidence type="ECO:0000259" key="6">
    <source>
        <dbReference type="Pfam" id="PF13656"/>
    </source>
</evidence>
<dbReference type="GO" id="GO:0046983">
    <property type="term" value="F:protein dimerization activity"/>
    <property type="evidence" value="ECO:0007669"/>
    <property type="project" value="InterPro"/>
</dbReference>
<evidence type="ECO:0000256" key="3">
    <source>
        <dbReference type="ARBA" id="ARBA00023163"/>
    </source>
</evidence>
<comment type="subcellular location">
    <subcellularLocation>
        <location evidence="1">Nucleus</location>
    </subcellularLocation>
</comment>
<evidence type="ECO:0000256" key="5">
    <source>
        <dbReference type="ARBA" id="ARBA00025751"/>
    </source>
</evidence>
<dbReference type="OrthoDB" id="10248581at2759"/>
<protein>
    <submittedName>
        <fullName evidence="7">DNA-directed RNA polymerase II subunit RPB11</fullName>
    </submittedName>
</protein>
<dbReference type="InterPro" id="IPR036603">
    <property type="entry name" value="RBP11-like"/>
</dbReference>
<keyword evidence="8" id="KW-1185">Reference proteome</keyword>
<dbReference type="PANTHER" id="PTHR13946:SF16">
    <property type="entry name" value="DNA-DIRECTED RNA POLYMERASE II SUBUNIT RPB11"/>
    <property type="match status" value="1"/>
</dbReference>
<dbReference type="GO" id="GO:0005665">
    <property type="term" value="C:RNA polymerase II, core complex"/>
    <property type="evidence" value="ECO:0007669"/>
    <property type="project" value="InterPro"/>
</dbReference>
<dbReference type="GO" id="GO:0003899">
    <property type="term" value="F:DNA-directed RNA polymerase activity"/>
    <property type="evidence" value="ECO:0007669"/>
    <property type="project" value="InterPro"/>
</dbReference>
<comment type="similarity">
    <text evidence="5">Belongs to the archaeal Rpo11/eukaryotic RPB11/RPC19 RNA polymerase subunit family.</text>
</comment>
<dbReference type="Pfam" id="PF13656">
    <property type="entry name" value="RNA_pol_L_2"/>
    <property type="match status" value="1"/>
</dbReference>
<dbReference type="SUPFAM" id="SSF55257">
    <property type="entry name" value="RBP11-like subunits of RNA polymerase"/>
    <property type="match status" value="1"/>
</dbReference>
<feature type="domain" description="DNA-directed RNA polymerase RBP11-like dimerisation" evidence="6">
    <location>
        <begin position="31"/>
        <end position="103"/>
    </location>
</feature>
<dbReference type="FunFam" id="3.30.1360.10:FF:000003">
    <property type="entry name" value="DNA-directed RNA polymerase II subunit RPB11"/>
    <property type="match status" value="1"/>
</dbReference>
<dbReference type="InterPro" id="IPR037685">
    <property type="entry name" value="RBP11"/>
</dbReference>
<dbReference type="Proteomes" id="UP000238350">
    <property type="component" value="Unassembled WGS sequence"/>
</dbReference>
<accession>A0A2T0FFD5</accession>
<evidence type="ECO:0000256" key="4">
    <source>
        <dbReference type="ARBA" id="ARBA00023242"/>
    </source>
</evidence>
<dbReference type="AlphaFoldDB" id="A0A2T0FFD5"/>
<dbReference type="CDD" id="cd06926">
    <property type="entry name" value="RNAP_II_RPB11"/>
    <property type="match status" value="1"/>
</dbReference>
<dbReference type="RefSeq" id="XP_024663652.1">
    <property type="nucleotide sequence ID" value="XM_024807884.1"/>
</dbReference>
<dbReference type="InterPro" id="IPR008193">
    <property type="entry name" value="RNA_pol_Rpb11_13-16kDa_CS"/>
</dbReference>
<comment type="caution">
    <text evidence="7">The sequence shown here is derived from an EMBL/GenBank/DDBJ whole genome shotgun (WGS) entry which is preliminary data.</text>
</comment>
<dbReference type="GeneID" id="36515075"/>
<dbReference type="PANTHER" id="PTHR13946">
    <property type="entry name" value="DNA-DIRECTED RNA POLYMERASE I,II,III"/>
    <property type="match status" value="1"/>
</dbReference>
<evidence type="ECO:0000256" key="2">
    <source>
        <dbReference type="ARBA" id="ARBA00022478"/>
    </source>
</evidence>
<dbReference type="GO" id="GO:0006366">
    <property type="term" value="P:transcription by RNA polymerase II"/>
    <property type="evidence" value="ECO:0007669"/>
    <property type="project" value="InterPro"/>
</dbReference>
<dbReference type="InterPro" id="IPR022905">
    <property type="entry name" value="Rpo11-like"/>
</dbReference>
<dbReference type="GO" id="GO:0003677">
    <property type="term" value="F:DNA binding"/>
    <property type="evidence" value="ECO:0007669"/>
    <property type="project" value="InterPro"/>
</dbReference>
<evidence type="ECO:0000313" key="8">
    <source>
        <dbReference type="Proteomes" id="UP000238350"/>
    </source>
</evidence>
<gene>
    <name evidence="7" type="ORF">B9G98_01326</name>
</gene>
<dbReference type="Gene3D" id="3.30.1360.10">
    <property type="entry name" value="RNA polymerase, RBP11-like subunit"/>
    <property type="match status" value="1"/>
</dbReference>
<keyword evidence="3" id="KW-0804">Transcription</keyword>
<dbReference type="STRING" id="45607.A0A2T0FFD5"/>
<proteinExistence type="inferred from homology"/>
<keyword evidence="4" id="KW-0539">Nucleus</keyword>
<evidence type="ECO:0000256" key="1">
    <source>
        <dbReference type="ARBA" id="ARBA00004123"/>
    </source>
</evidence>
<dbReference type="EMBL" id="NDIQ01000001">
    <property type="protein sequence ID" value="PRT53706.1"/>
    <property type="molecule type" value="Genomic_DNA"/>
</dbReference>
<organism evidence="7 8">
    <name type="scientific">Wickerhamiella sorbophila</name>
    <dbReference type="NCBI Taxonomy" id="45607"/>
    <lineage>
        <taxon>Eukaryota</taxon>
        <taxon>Fungi</taxon>
        <taxon>Dikarya</taxon>
        <taxon>Ascomycota</taxon>
        <taxon>Saccharomycotina</taxon>
        <taxon>Dipodascomycetes</taxon>
        <taxon>Dipodascales</taxon>
        <taxon>Trichomonascaceae</taxon>
        <taxon>Wickerhamiella</taxon>
    </lineage>
</organism>
<name>A0A2T0FFD5_9ASCO</name>
<dbReference type="HAMAP" id="MF_00261">
    <property type="entry name" value="RNApol_arch_Rpo11"/>
    <property type="match status" value="1"/>
</dbReference>
<sequence>MNAPDRFELFLLPDGVSKVTVQPDQRMPNAAVIKFEREDHTLGNLLTVQLNQDPRVLYAAYKVEHPLFANFVMRIQTEDGYTPREALKNACNALIGQLSVLSQKFRTEYGLKAMLGQEE</sequence>
<keyword evidence="2 7" id="KW-0240">DNA-directed RNA polymerase</keyword>
<dbReference type="InterPro" id="IPR009025">
    <property type="entry name" value="RBP11-like_dimer"/>
</dbReference>
<dbReference type="PROSITE" id="PS01154">
    <property type="entry name" value="RNA_POL_L_13KD"/>
    <property type="match status" value="1"/>
</dbReference>
<evidence type="ECO:0000313" key="7">
    <source>
        <dbReference type="EMBL" id="PRT53706.1"/>
    </source>
</evidence>